<feature type="signal peptide" evidence="1">
    <location>
        <begin position="1"/>
        <end position="39"/>
    </location>
</feature>
<dbReference type="RefSeq" id="WP_220210109.1">
    <property type="nucleotide sequence ID" value="NZ_BNJK01000002.1"/>
</dbReference>
<name>A0A8J3N9L8_9CHLR</name>
<dbReference type="EMBL" id="BNJK01000002">
    <property type="protein sequence ID" value="GHO99467.1"/>
    <property type="molecule type" value="Genomic_DNA"/>
</dbReference>
<gene>
    <name evidence="2" type="ORF">KSF_095150</name>
</gene>
<proteinExistence type="predicted"/>
<accession>A0A8J3N9L8</accession>
<dbReference type="Proteomes" id="UP000597444">
    <property type="component" value="Unassembled WGS sequence"/>
</dbReference>
<feature type="chain" id="PRO_5035195953" evidence="1">
    <location>
        <begin position="40"/>
        <end position="211"/>
    </location>
</feature>
<organism evidence="2 3">
    <name type="scientific">Reticulibacter mediterranei</name>
    <dbReference type="NCBI Taxonomy" id="2778369"/>
    <lineage>
        <taxon>Bacteria</taxon>
        <taxon>Bacillati</taxon>
        <taxon>Chloroflexota</taxon>
        <taxon>Ktedonobacteria</taxon>
        <taxon>Ktedonobacterales</taxon>
        <taxon>Reticulibacteraceae</taxon>
        <taxon>Reticulibacter</taxon>
    </lineage>
</organism>
<reference evidence="2" key="1">
    <citation type="submission" date="2020-10" db="EMBL/GenBank/DDBJ databases">
        <title>Taxonomic study of unclassified bacteria belonging to the class Ktedonobacteria.</title>
        <authorList>
            <person name="Yabe S."/>
            <person name="Wang C.M."/>
            <person name="Zheng Y."/>
            <person name="Sakai Y."/>
            <person name="Cavaletti L."/>
            <person name="Monciardini P."/>
            <person name="Donadio S."/>
        </authorList>
    </citation>
    <scope>NUCLEOTIDE SEQUENCE</scope>
    <source>
        <strain evidence="2">ID150040</strain>
    </source>
</reference>
<dbReference type="AlphaFoldDB" id="A0A8J3N9L8"/>
<keyword evidence="1" id="KW-0732">Signal</keyword>
<keyword evidence="3" id="KW-1185">Reference proteome</keyword>
<comment type="caution">
    <text evidence="2">The sequence shown here is derived from an EMBL/GenBank/DDBJ whole genome shotgun (WGS) entry which is preliminary data.</text>
</comment>
<evidence type="ECO:0000256" key="1">
    <source>
        <dbReference type="SAM" id="SignalP"/>
    </source>
</evidence>
<protein>
    <submittedName>
        <fullName evidence="2">Uncharacterized protein</fullName>
    </submittedName>
</protein>
<sequence>MQNVAGSKRRPLMIGVSLIVAATLAIALTAFTALSSAHAAPSYVRSGDGTQKNVTVWLTWYGYNDNSGETENQHGSADIAYPKSDGYPTLHNHATEGKGTYTDPVTFAAPNKDLKTTFPIGSIIYVPLVKKYFIMEDQCGDDDPEGCQHGTNHVDLWMGPASASNATKLDDCEGNATPDTTVKVVINPSSSLSVDTTTMFKNNTCTIKLYN</sequence>
<evidence type="ECO:0000313" key="2">
    <source>
        <dbReference type="EMBL" id="GHO99467.1"/>
    </source>
</evidence>
<evidence type="ECO:0000313" key="3">
    <source>
        <dbReference type="Proteomes" id="UP000597444"/>
    </source>
</evidence>